<evidence type="ECO:0000256" key="8">
    <source>
        <dbReference type="PROSITE-ProRule" id="PRU00703"/>
    </source>
</evidence>
<dbReference type="KEGG" id="drm:Dred_2835"/>
<gene>
    <name evidence="13" type="ordered locus">Dred_2835</name>
</gene>
<evidence type="ECO:0000256" key="5">
    <source>
        <dbReference type="ARBA" id="ARBA00023125"/>
    </source>
</evidence>
<dbReference type="SUPFAM" id="SSF46689">
    <property type="entry name" value="Homeodomain-like"/>
    <property type="match status" value="1"/>
</dbReference>
<dbReference type="InterPro" id="IPR000014">
    <property type="entry name" value="PAS"/>
</dbReference>
<evidence type="ECO:0000313" key="13">
    <source>
        <dbReference type="EMBL" id="ABO51339.1"/>
    </source>
</evidence>
<dbReference type="Pfam" id="PF25601">
    <property type="entry name" value="AAA_lid_14"/>
    <property type="match status" value="1"/>
</dbReference>
<evidence type="ECO:0000313" key="14">
    <source>
        <dbReference type="Proteomes" id="UP000001556"/>
    </source>
</evidence>
<dbReference type="FunFam" id="3.40.50.300:FF:000006">
    <property type="entry name" value="DNA-binding transcriptional regulator NtrC"/>
    <property type="match status" value="1"/>
</dbReference>
<dbReference type="eggNOG" id="COG3829">
    <property type="taxonomic scope" value="Bacteria"/>
</dbReference>
<dbReference type="Pfam" id="PF13188">
    <property type="entry name" value="PAS_8"/>
    <property type="match status" value="1"/>
</dbReference>
<dbReference type="NCBIfam" id="TIGR00229">
    <property type="entry name" value="sensory_box"/>
    <property type="match status" value="1"/>
</dbReference>
<dbReference type="InterPro" id="IPR003593">
    <property type="entry name" value="AAA+_ATPase"/>
</dbReference>
<evidence type="ECO:0000256" key="9">
    <source>
        <dbReference type="SAM" id="Coils"/>
    </source>
</evidence>
<feature type="domain" description="PAS" evidence="11">
    <location>
        <begin position="143"/>
        <end position="177"/>
    </location>
</feature>
<evidence type="ECO:0000259" key="12">
    <source>
        <dbReference type="PROSITE" id="PS51371"/>
    </source>
</evidence>
<sequence>MSFVLEENLMKVKQVMLENPRTLHRSKTLRDASEVYKQTKVNCAPIVDDENNVVGILTVFRLLEALENGATFATRVDVVMDRNLQIIDEDTCFSEICHKPIDRLVIFNQKQKLTGVLTRIDLINKVHRALENTEDKLAEAFETNQRLRSIIEASYDGIIVVDSQGVVQMVNSSYFRLQDSSHDPAGTSLEQIPLDCHDDVIKVFQEVMQQGKVAFARYQGENLSELTITGSPILDDQNSPVHVVISLHDFTELNQLRLQSARYSEELKSLRTKNQKDLIFHDTAMERVVKKALRVSEVDSTVLITGESGVGKEVIARTIHRNSPRAEGPFIEINCGAIPEHLLESELFGYEKGAFTGANKEGKPGMMELANGGTLLLDEVGDLPLNLQVKLLRALQEQEIYRIGGRTAVKLNVRILAATNKNLEQMIAEKKFREDLFYRLNVVPIHIPPLRERKSDILPLSMHFLEKFNNKYNFHRLFSSEVFKLFEQYPWPGNIRELANLVERLIIMSEQETIYPDQLPPTFFGKPSTSPLQISIDEIIPLKEAREQVESELIVKALKQYRSLRRAGDALGVAHSTLLRKARALGISVEE</sequence>
<dbReference type="InterPro" id="IPR002078">
    <property type="entry name" value="Sigma_54_int"/>
</dbReference>
<dbReference type="InterPro" id="IPR027417">
    <property type="entry name" value="P-loop_NTPase"/>
</dbReference>
<feature type="coiled-coil region" evidence="9">
    <location>
        <begin position="123"/>
        <end position="150"/>
    </location>
</feature>
<dbReference type="Gene3D" id="1.10.10.60">
    <property type="entry name" value="Homeodomain-like"/>
    <property type="match status" value="1"/>
</dbReference>
<keyword evidence="3" id="KW-0067">ATP-binding</keyword>
<dbReference type="HOGENOM" id="CLU_000445_8_1_9"/>
<name>A4J8D6_DESRM</name>
<keyword evidence="1" id="KW-0547">Nucleotide-binding</keyword>
<dbReference type="Gene3D" id="3.10.580.10">
    <property type="entry name" value="CBS-domain"/>
    <property type="match status" value="1"/>
</dbReference>
<dbReference type="InterPro" id="IPR025943">
    <property type="entry name" value="Sigma_54_int_dom_ATP-bd_2"/>
</dbReference>
<evidence type="ECO:0000256" key="3">
    <source>
        <dbReference type="ARBA" id="ARBA00022840"/>
    </source>
</evidence>
<organism evidence="13 14">
    <name type="scientific">Desulforamulus reducens (strain ATCC BAA-1160 / DSM 100696 / MI-1)</name>
    <name type="common">Desulfotomaculum reducens</name>
    <dbReference type="NCBI Taxonomy" id="349161"/>
    <lineage>
        <taxon>Bacteria</taxon>
        <taxon>Bacillati</taxon>
        <taxon>Bacillota</taxon>
        <taxon>Clostridia</taxon>
        <taxon>Eubacteriales</taxon>
        <taxon>Peptococcaceae</taxon>
        <taxon>Desulforamulus</taxon>
    </lineage>
</organism>
<dbReference type="SMART" id="SM00116">
    <property type="entry name" value="CBS"/>
    <property type="match status" value="1"/>
</dbReference>
<keyword evidence="5" id="KW-0238">DNA-binding</keyword>
<dbReference type="SUPFAM" id="SSF54631">
    <property type="entry name" value="CBS-domain pair"/>
    <property type="match status" value="1"/>
</dbReference>
<evidence type="ECO:0000259" key="10">
    <source>
        <dbReference type="PROSITE" id="PS50045"/>
    </source>
</evidence>
<dbReference type="InterPro" id="IPR000644">
    <property type="entry name" value="CBS_dom"/>
</dbReference>
<dbReference type="CDD" id="cd02205">
    <property type="entry name" value="CBS_pair_SF"/>
    <property type="match status" value="1"/>
</dbReference>
<dbReference type="AlphaFoldDB" id="A4J8D6"/>
<keyword evidence="2" id="KW-0058">Aromatic hydrocarbons catabolism</keyword>
<feature type="domain" description="Sigma-54 factor interaction" evidence="10">
    <location>
        <begin position="278"/>
        <end position="507"/>
    </location>
</feature>
<evidence type="ECO:0000259" key="11">
    <source>
        <dbReference type="PROSITE" id="PS50112"/>
    </source>
</evidence>
<protein>
    <recommendedName>
        <fullName evidence="7">HTH-type transcriptional regulatory protein TyrR</fullName>
    </recommendedName>
</protein>
<dbReference type="SMART" id="SM00382">
    <property type="entry name" value="AAA"/>
    <property type="match status" value="1"/>
</dbReference>
<dbReference type="SUPFAM" id="SSF55785">
    <property type="entry name" value="PYP-like sensor domain (PAS domain)"/>
    <property type="match status" value="1"/>
</dbReference>
<keyword evidence="9" id="KW-0175">Coiled coil</keyword>
<dbReference type="InterPro" id="IPR025944">
    <property type="entry name" value="Sigma_54_int_dom_CS"/>
</dbReference>
<dbReference type="PROSITE" id="PS51371">
    <property type="entry name" value="CBS"/>
    <property type="match status" value="1"/>
</dbReference>
<accession>A4J8D6</accession>
<dbReference type="PANTHER" id="PTHR32071">
    <property type="entry name" value="TRANSCRIPTIONAL REGULATORY PROTEIN"/>
    <property type="match status" value="1"/>
</dbReference>
<dbReference type="CDD" id="cd00009">
    <property type="entry name" value="AAA"/>
    <property type="match status" value="1"/>
</dbReference>
<dbReference type="PROSITE" id="PS00675">
    <property type="entry name" value="SIGMA54_INTERACT_1"/>
    <property type="match status" value="1"/>
</dbReference>
<dbReference type="EMBL" id="CP000612">
    <property type="protein sequence ID" value="ABO51339.1"/>
    <property type="molecule type" value="Genomic_DNA"/>
</dbReference>
<dbReference type="Gene3D" id="1.10.8.60">
    <property type="match status" value="1"/>
</dbReference>
<dbReference type="PROSITE" id="PS00676">
    <property type="entry name" value="SIGMA54_INTERACT_2"/>
    <property type="match status" value="1"/>
</dbReference>
<dbReference type="GO" id="GO:0005524">
    <property type="term" value="F:ATP binding"/>
    <property type="evidence" value="ECO:0007669"/>
    <property type="project" value="UniProtKB-KW"/>
</dbReference>
<dbReference type="PROSITE" id="PS50045">
    <property type="entry name" value="SIGMA54_INTERACT_4"/>
    <property type="match status" value="1"/>
</dbReference>
<dbReference type="InterPro" id="IPR030828">
    <property type="entry name" value="HTH_TyrR"/>
</dbReference>
<dbReference type="Gene3D" id="3.30.450.20">
    <property type="entry name" value="PAS domain"/>
    <property type="match status" value="1"/>
</dbReference>
<dbReference type="PROSITE" id="PS50112">
    <property type="entry name" value="PAS"/>
    <property type="match status" value="1"/>
</dbReference>
<keyword evidence="4" id="KW-0805">Transcription regulation</keyword>
<dbReference type="CDD" id="cd00130">
    <property type="entry name" value="PAS"/>
    <property type="match status" value="1"/>
</dbReference>
<feature type="domain" description="CBS" evidence="12">
    <location>
        <begin position="16"/>
        <end position="72"/>
    </location>
</feature>
<keyword evidence="8" id="KW-0129">CBS domain</keyword>
<dbReference type="Proteomes" id="UP000001556">
    <property type="component" value="Chromosome"/>
</dbReference>
<dbReference type="InterPro" id="IPR025662">
    <property type="entry name" value="Sigma_54_int_dom_ATP-bd_1"/>
</dbReference>
<keyword evidence="14" id="KW-1185">Reference proteome</keyword>
<evidence type="ECO:0000256" key="4">
    <source>
        <dbReference type="ARBA" id="ARBA00023015"/>
    </source>
</evidence>
<evidence type="ECO:0000256" key="1">
    <source>
        <dbReference type="ARBA" id="ARBA00022741"/>
    </source>
</evidence>
<evidence type="ECO:0000256" key="6">
    <source>
        <dbReference type="ARBA" id="ARBA00023163"/>
    </source>
</evidence>
<dbReference type="InterPro" id="IPR046342">
    <property type="entry name" value="CBS_dom_sf"/>
</dbReference>
<dbReference type="Pfam" id="PF18024">
    <property type="entry name" value="HTH_50"/>
    <property type="match status" value="1"/>
</dbReference>
<dbReference type="PROSITE" id="PS00688">
    <property type="entry name" value="SIGMA54_INTERACT_3"/>
    <property type="match status" value="1"/>
</dbReference>
<dbReference type="Gene3D" id="3.40.50.300">
    <property type="entry name" value="P-loop containing nucleotide triphosphate hydrolases"/>
    <property type="match status" value="1"/>
</dbReference>
<dbReference type="STRING" id="349161.Dred_2835"/>
<dbReference type="InterPro" id="IPR035965">
    <property type="entry name" value="PAS-like_dom_sf"/>
</dbReference>
<dbReference type="InterPro" id="IPR058031">
    <property type="entry name" value="AAA_lid_NorR"/>
</dbReference>
<keyword evidence="6" id="KW-0804">Transcription</keyword>
<reference evidence="13 14" key="1">
    <citation type="submission" date="2007-03" db="EMBL/GenBank/DDBJ databases">
        <title>Complete sequence of Desulfotomaculum reducens MI-1.</title>
        <authorList>
            <consortium name="US DOE Joint Genome Institute"/>
            <person name="Copeland A."/>
            <person name="Lucas S."/>
            <person name="Lapidus A."/>
            <person name="Barry K."/>
            <person name="Detter J.C."/>
            <person name="Glavina del Rio T."/>
            <person name="Hammon N."/>
            <person name="Israni S."/>
            <person name="Dalin E."/>
            <person name="Tice H."/>
            <person name="Pitluck S."/>
            <person name="Sims D."/>
            <person name="Brettin T."/>
            <person name="Bruce D."/>
            <person name="Han C."/>
            <person name="Tapia R."/>
            <person name="Schmutz J."/>
            <person name="Larimer F."/>
            <person name="Land M."/>
            <person name="Hauser L."/>
            <person name="Kyrpides N."/>
            <person name="Kim E."/>
            <person name="Tebo B.M."/>
            <person name="Richardson P."/>
        </authorList>
    </citation>
    <scope>NUCLEOTIDE SEQUENCE [LARGE SCALE GENOMIC DNA]</scope>
    <source>
        <strain evidence="13 14">MI-1</strain>
    </source>
</reference>
<dbReference type="GO" id="GO:0003677">
    <property type="term" value="F:DNA binding"/>
    <property type="evidence" value="ECO:0007669"/>
    <property type="project" value="UniProtKB-KW"/>
</dbReference>
<dbReference type="PANTHER" id="PTHR32071:SF57">
    <property type="entry name" value="C4-DICARBOXYLATE TRANSPORT TRANSCRIPTIONAL REGULATORY PROTEIN DCTD"/>
    <property type="match status" value="1"/>
</dbReference>
<evidence type="ECO:0000256" key="2">
    <source>
        <dbReference type="ARBA" id="ARBA00022797"/>
    </source>
</evidence>
<dbReference type="Pfam" id="PF00158">
    <property type="entry name" value="Sigma54_activat"/>
    <property type="match status" value="1"/>
</dbReference>
<dbReference type="GO" id="GO:0006355">
    <property type="term" value="P:regulation of DNA-templated transcription"/>
    <property type="evidence" value="ECO:0007669"/>
    <property type="project" value="InterPro"/>
</dbReference>
<dbReference type="SUPFAM" id="SSF52540">
    <property type="entry name" value="P-loop containing nucleoside triphosphate hydrolases"/>
    <property type="match status" value="1"/>
</dbReference>
<dbReference type="SMART" id="SM00091">
    <property type="entry name" value="PAS"/>
    <property type="match status" value="1"/>
</dbReference>
<dbReference type="InterPro" id="IPR009057">
    <property type="entry name" value="Homeodomain-like_sf"/>
</dbReference>
<evidence type="ECO:0000256" key="7">
    <source>
        <dbReference type="ARBA" id="ARBA00029500"/>
    </source>
</evidence>
<proteinExistence type="predicted"/>
<dbReference type="Pfam" id="PF00571">
    <property type="entry name" value="CBS"/>
    <property type="match status" value="1"/>
</dbReference>